<feature type="domain" description="Carboxyltransferase" evidence="4">
    <location>
        <begin position="11"/>
        <end position="222"/>
    </location>
</feature>
<dbReference type="InterPro" id="IPR003833">
    <property type="entry name" value="CT_C_D"/>
</dbReference>
<protein>
    <submittedName>
        <fullName evidence="5">Inhibitor of KinA</fullName>
    </submittedName>
</protein>
<keyword evidence="1" id="KW-0547">Nucleotide-binding</keyword>
<keyword evidence="2" id="KW-0378">Hydrolase</keyword>
<dbReference type="InterPro" id="IPR010016">
    <property type="entry name" value="PxpB"/>
</dbReference>
<evidence type="ECO:0000259" key="4">
    <source>
        <dbReference type="SMART" id="SM00796"/>
    </source>
</evidence>
<evidence type="ECO:0000313" key="5">
    <source>
        <dbReference type="EMBL" id="SKB40656.1"/>
    </source>
</evidence>
<dbReference type="STRING" id="623280.SAMN05660226_01229"/>
<evidence type="ECO:0000256" key="3">
    <source>
        <dbReference type="ARBA" id="ARBA00022840"/>
    </source>
</evidence>
<dbReference type="EMBL" id="FUYS01000002">
    <property type="protein sequence ID" value="SKB40656.1"/>
    <property type="molecule type" value="Genomic_DNA"/>
</dbReference>
<dbReference type="OrthoDB" id="9778567at2"/>
<dbReference type="GO" id="GO:0016787">
    <property type="term" value="F:hydrolase activity"/>
    <property type="evidence" value="ECO:0007669"/>
    <property type="project" value="UniProtKB-KW"/>
</dbReference>
<evidence type="ECO:0000313" key="6">
    <source>
        <dbReference type="Proteomes" id="UP000190541"/>
    </source>
</evidence>
<dbReference type="Gene3D" id="3.30.1360.40">
    <property type="match status" value="1"/>
</dbReference>
<reference evidence="5 6" key="1">
    <citation type="submission" date="2017-02" db="EMBL/GenBank/DDBJ databases">
        <authorList>
            <person name="Peterson S.W."/>
        </authorList>
    </citation>
    <scope>NUCLEOTIDE SEQUENCE [LARGE SCALE GENOMIC DNA]</scope>
    <source>
        <strain evidence="5 6">DSM 22899</strain>
    </source>
</reference>
<dbReference type="AlphaFoldDB" id="A0A1T5B0B8"/>
<accession>A0A1T5B0B8</accession>
<dbReference type="SUPFAM" id="SSF160467">
    <property type="entry name" value="PH0987 N-terminal domain-like"/>
    <property type="match status" value="1"/>
</dbReference>
<sequence length="250" mass="27566">MDAYQKKTSAFFIYALSEYAVTLDFGEELRADHLTRITAFNMLLHSNPFDGFRASVPAYTTLSVFFDPMVVIRSPNLAGIHCFERVSDYLNKLTDEVDNSVRAKSQPISIPVCYGGVYGPDLEAVANQHGMTSEELIELHCTASYQVHLIGFTPGFAYLGGMPERLATPRRPTPRAMVPAGSVGIAGKQTGIYSLDTPGGWHIIGRTPLRLFDANCTPPALLKAGDTVAFQAITPRQFKLYNKHYGHPYT</sequence>
<gene>
    <name evidence="5" type="ORF">SAMN05660226_01229</name>
</gene>
<dbReference type="Proteomes" id="UP000190541">
    <property type="component" value="Unassembled WGS sequence"/>
</dbReference>
<keyword evidence="6" id="KW-1185">Reference proteome</keyword>
<dbReference type="SUPFAM" id="SSF50891">
    <property type="entry name" value="Cyclophilin-like"/>
    <property type="match status" value="1"/>
</dbReference>
<evidence type="ECO:0000256" key="2">
    <source>
        <dbReference type="ARBA" id="ARBA00022801"/>
    </source>
</evidence>
<dbReference type="Pfam" id="PF02682">
    <property type="entry name" value="CT_C_D"/>
    <property type="match status" value="1"/>
</dbReference>
<evidence type="ECO:0000256" key="1">
    <source>
        <dbReference type="ARBA" id="ARBA00022741"/>
    </source>
</evidence>
<dbReference type="InterPro" id="IPR029000">
    <property type="entry name" value="Cyclophilin-like_dom_sf"/>
</dbReference>
<dbReference type="PANTHER" id="PTHR34698">
    <property type="entry name" value="5-OXOPROLINASE SUBUNIT B"/>
    <property type="match status" value="1"/>
</dbReference>
<name>A0A1T5B0B8_9SPHI</name>
<dbReference type="RefSeq" id="WP_079715902.1">
    <property type="nucleotide sequence ID" value="NZ_FUYS01000002.1"/>
</dbReference>
<dbReference type="PANTHER" id="PTHR34698:SF2">
    <property type="entry name" value="5-OXOPROLINASE SUBUNIT B"/>
    <property type="match status" value="1"/>
</dbReference>
<keyword evidence="3" id="KW-0067">ATP-binding</keyword>
<dbReference type="GO" id="GO:0005524">
    <property type="term" value="F:ATP binding"/>
    <property type="evidence" value="ECO:0007669"/>
    <property type="project" value="UniProtKB-KW"/>
</dbReference>
<dbReference type="NCBIfam" id="TIGR00370">
    <property type="entry name" value="5-oxoprolinase subunit PxpB"/>
    <property type="match status" value="1"/>
</dbReference>
<proteinExistence type="predicted"/>
<dbReference type="Gene3D" id="2.40.100.10">
    <property type="entry name" value="Cyclophilin-like"/>
    <property type="match status" value="1"/>
</dbReference>
<organism evidence="5 6">
    <name type="scientific">Parapedobacter luteus</name>
    <dbReference type="NCBI Taxonomy" id="623280"/>
    <lineage>
        <taxon>Bacteria</taxon>
        <taxon>Pseudomonadati</taxon>
        <taxon>Bacteroidota</taxon>
        <taxon>Sphingobacteriia</taxon>
        <taxon>Sphingobacteriales</taxon>
        <taxon>Sphingobacteriaceae</taxon>
        <taxon>Parapedobacter</taxon>
    </lineage>
</organism>
<dbReference type="SMART" id="SM00796">
    <property type="entry name" value="AHS1"/>
    <property type="match status" value="1"/>
</dbReference>